<evidence type="ECO:0000259" key="1">
    <source>
        <dbReference type="Pfam" id="PF13358"/>
    </source>
</evidence>
<dbReference type="OrthoDB" id="2375382at2"/>
<feature type="domain" description="Tc1-like transposase DDE" evidence="1">
    <location>
        <begin position="172"/>
        <end position="317"/>
    </location>
</feature>
<evidence type="ECO:0000313" key="3">
    <source>
        <dbReference type="Proteomes" id="UP000198736"/>
    </source>
</evidence>
<dbReference type="PANTHER" id="PTHR30347">
    <property type="entry name" value="POTASSIUM CHANNEL RELATED"/>
    <property type="match status" value="1"/>
</dbReference>
<dbReference type="SUPFAM" id="SSF46689">
    <property type="entry name" value="Homeodomain-like"/>
    <property type="match status" value="1"/>
</dbReference>
<name>A0A0S4LQQ9_9BACT</name>
<dbReference type="RefSeq" id="WP_090902373.1">
    <property type="nucleotide sequence ID" value="NZ_CZPZ01000036.1"/>
</dbReference>
<sequence>MRIAPSLQLTAPERQQLTQWARGRRTPARLVLRAKIALLAAEGHDNQHIAAALDTSRQTVGLWRHRVVTQRLPGLVQDAPRGGRPPKARQALIARILKTTTQTTPPGATHWSTRTLARHLRTNSTFVQRVWTAHGLQPHRVRAFKLSQDPHFQDKLEDVVGLYLHPPEHAVVLSVDEKSQIQALDRTQPGLPMKKGRCGTMTHDYKRHGTTTLFAALNVAEGSILSTCLPRHRHQEWLTFLRLLDRQIPQGKTLHLIADNYATHKHPTVQRWLTRHPRIHMPFTPTSSSWLNLVERVFGDLTAKQIRRGVFRSVPELIAAIDAYMTQRNATPQPFVWTKTAQEILAKVNRARIALDKTRTA</sequence>
<dbReference type="EMBL" id="CZPZ01000036">
    <property type="protein sequence ID" value="CUS39909.1"/>
    <property type="molecule type" value="Genomic_DNA"/>
</dbReference>
<dbReference type="InterPro" id="IPR047655">
    <property type="entry name" value="Transpos_IS630-like"/>
</dbReference>
<dbReference type="Proteomes" id="UP000198736">
    <property type="component" value="Unassembled WGS sequence"/>
</dbReference>
<protein>
    <submittedName>
        <fullName evidence="2">Endonuclease DDE</fullName>
    </submittedName>
</protein>
<accession>A0A0S4LQQ9</accession>
<dbReference type="STRING" id="1742973.COMA2_90088"/>
<dbReference type="PANTHER" id="PTHR30347:SF1">
    <property type="entry name" value="MECHANOSENSITIVE CHANNEL MSCK"/>
    <property type="match status" value="1"/>
</dbReference>
<dbReference type="GO" id="GO:0004519">
    <property type="term" value="F:endonuclease activity"/>
    <property type="evidence" value="ECO:0007669"/>
    <property type="project" value="UniProtKB-KW"/>
</dbReference>
<dbReference type="GO" id="GO:0003676">
    <property type="term" value="F:nucleic acid binding"/>
    <property type="evidence" value="ECO:0007669"/>
    <property type="project" value="InterPro"/>
</dbReference>
<dbReference type="InterPro" id="IPR038717">
    <property type="entry name" value="Tc1-like_DDE_dom"/>
</dbReference>
<dbReference type="Pfam" id="PF13358">
    <property type="entry name" value="DDE_3"/>
    <property type="match status" value="1"/>
</dbReference>
<keyword evidence="2" id="KW-0255">Endonuclease</keyword>
<keyword evidence="3" id="KW-1185">Reference proteome</keyword>
<dbReference type="InterPro" id="IPR036397">
    <property type="entry name" value="RNaseH_sf"/>
</dbReference>
<dbReference type="Gene3D" id="3.30.420.10">
    <property type="entry name" value="Ribonuclease H-like superfamily/Ribonuclease H"/>
    <property type="match status" value="1"/>
</dbReference>
<dbReference type="NCBIfam" id="NF033545">
    <property type="entry name" value="transpos_IS630"/>
    <property type="match status" value="1"/>
</dbReference>
<reference evidence="3" key="1">
    <citation type="submission" date="2015-10" db="EMBL/GenBank/DDBJ databases">
        <authorList>
            <person name="Luecker S."/>
            <person name="Luecker S."/>
        </authorList>
    </citation>
    <scope>NUCLEOTIDE SEQUENCE [LARGE SCALE GENOMIC DNA]</scope>
</reference>
<keyword evidence="2" id="KW-0540">Nuclease</keyword>
<dbReference type="InterPro" id="IPR052702">
    <property type="entry name" value="MscS-like_channel"/>
</dbReference>
<dbReference type="InterPro" id="IPR009057">
    <property type="entry name" value="Homeodomain-like_sf"/>
</dbReference>
<organism evidence="2 3">
    <name type="scientific">Candidatus Nitrospira nitrificans</name>
    <dbReference type="NCBI Taxonomy" id="1742973"/>
    <lineage>
        <taxon>Bacteria</taxon>
        <taxon>Pseudomonadati</taxon>
        <taxon>Nitrospirota</taxon>
        <taxon>Nitrospiria</taxon>
        <taxon>Nitrospirales</taxon>
        <taxon>Nitrospiraceae</taxon>
        <taxon>Nitrospira</taxon>
    </lineage>
</organism>
<proteinExistence type="predicted"/>
<evidence type="ECO:0000313" key="2">
    <source>
        <dbReference type="EMBL" id="CUS39909.1"/>
    </source>
</evidence>
<keyword evidence="2" id="KW-0378">Hydrolase</keyword>
<dbReference type="AlphaFoldDB" id="A0A0S4LQQ9"/>
<dbReference type="Pfam" id="PF13565">
    <property type="entry name" value="HTH_32"/>
    <property type="match status" value="1"/>
</dbReference>
<gene>
    <name evidence="2" type="ORF">COMA2_90088</name>
</gene>